<reference evidence="1 2" key="1">
    <citation type="submission" date="2011-08" db="EMBL/GenBank/DDBJ databases">
        <authorList>
            <person name="Weinstock G."/>
            <person name="Sodergren E."/>
            <person name="Clifton S."/>
            <person name="Fulton L."/>
            <person name="Fulton B."/>
            <person name="Courtney L."/>
            <person name="Fronick C."/>
            <person name="Harrison M."/>
            <person name="Strong C."/>
            <person name="Farmer C."/>
            <person name="Delahaunty K."/>
            <person name="Markovic C."/>
            <person name="Hall O."/>
            <person name="Minx P."/>
            <person name="Tomlinson C."/>
            <person name="Mitreva M."/>
            <person name="Hou S."/>
            <person name="Chen J."/>
            <person name="Wollam A."/>
            <person name="Pepin K.H."/>
            <person name="Johnson M."/>
            <person name="Bhonagiri V."/>
            <person name="Zhang X."/>
            <person name="Suruliraj S."/>
            <person name="Warren W."/>
            <person name="Chinwalla A."/>
            <person name="Mardis E.R."/>
            <person name="Wilson R.K."/>
        </authorList>
    </citation>
    <scope>NUCLEOTIDE SEQUENCE [LARGE SCALE GENOMIC DNA]</scope>
    <source>
        <strain evidence="1 2">DP7</strain>
    </source>
</reference>
<evidence type="ECO:0000313" key="2">
    <source>
        <dbReference type="Proteomes" id="UP000004416"/>
    </source>
</evidence>
<organism evidence="1 2">
    <name type="scientific">Desulfitobacterium hafniense DP7</name>
    <dbReference type="NCBI Taxonomy" id="537010"/>
    <lineage>
        <taxon>Bacteria</taxon>
        <taxon>Bacillati</taxon>
        <taxon>Bacillota</taxon>
        <taxon>Clostridia</taxon>
        <taxon>Eubacteriales</taxon>
        <taxon>Desulfitobacteriaceae</taxon>
        <taxon>Desulfitobacterium</taxon>
    </lineage>
</organism>
<dbReference type="EMBL" id="AFZX01000057">
    <property type="protein sequence ID" value="EHL07021.1"/>
    <property type="molecule type" value="Genomic_DNA"/>
</dbReference>
<protein>
    <submittedName>
        <fullName evidence="1">Uncharacterized protein</fullName>
    </submittedName>
</protein>
<comment type="caution">
    <text evidence="1">The sequence shown here is derived from an EMBL/GenBank/DDBJ whole genome shotgun (WGS) entry which is preliminary data.</text>
</comment>
<dbReference type="AlphaFoldDB" id="G9XMW8"/>
<evidence type="ECO:0000313" key="1">
    <source>
        <dbReference type="EMBL" id="EHL07021.1"/>
    </source>
</evidence>
<accession>G9XMW8</accession>
<dbReference type="HOGENOM" id="CLU_2805435_0_0_9"/>
<name>G9XMW8_DESHA</name>
<proteinExistence type="predicted"/>
<dbReference type="Proteomes" id="UP000004416">
    <property type="component" value="Unassembled WGS sequence"/>
</dbReference>
<gene>
    <name evidence="1" type="ORF">HMPREF0322_02307</name>
</gene>
<sequence length="67" mass="8136">MAAMDEMFNDQPGRNRNFFEYSPMVPDFLCPFFEMMDMNGADFRNLLQRLFDHLMDIFQAFQKEHVF</sequence>